<proteinExistence type="predicted"/>
<dbReference type="PANTHER" id="PTHR12526:SF631">
    <property type="entry name" value="BLL6306 PROTEIN"/>
    <property type="match status" value="1"/>
</dbReference>
<dbReference type="PATRIC" id="fig|1666911.3.peg.3292"/>
<keyword evidence="2" id="KW-0808">Transferase</keyword>
<sequence>MKQKICITTLEFPPDVGGVGQSVSRIAHMLLDLGYEVHVAVFRAIFREEKAMAAAGAYRRASCQTTELAGITVHRLKPAVRYEQAKDQDYLCDLHSQLKTLHRIYQFNIFHAFFINEMGFLTTLLAKEENLPVINSVRGADLNKHVFSPAQFSQVAWTLNHSSWTTFVSRDLMKRACAIAPDIQNRSSAFWNAIEPIVFDDLPKPALAEQLQGTVIGSVGSFRDKKGLEYLFDACQALRANHVLTLLLVGDFAEKERGYWEQTLAQSGFADRVLITGTISRQEALAYLPYIDIFAIPSLRDGCPNAMLEAMLAAKAIVGSSVDAIGEIIEDDINGLVVRPGDTESLTDALRRLLLQPDRRHQLGLAARQTALEQHSLAIEQQNWKVVYEQAFEANRQIDHHQIDLSAHSGVFAEVG</sequence>
<feature type="domain" description="Glycosyltransferase subfamily 4-like N-terminal" evidence="1">
    <location>
        <begin position="16"/>
        <end position="177"/>
    </location>
</feature>
<dbReference type="Proteomes" id="UP000050465">
    <property type="component" value="Unassembled WGS sequence"/>
</dbReference>
<evidence type="ECO:0000313" key="2">
    <source>
        <dbReference type="EMBL" id="KPQ36609.1"/>
    </source>
</evidence>
<dbReference type="AlphaFoldDB" id="A0A0P7ZSW9"/>
<dbReference type="GO" id="GO:0016757">
    <property type="term" value="F:glycosyltransferase activity"/>
    <property type="evidence" value="ECO:0007669"/>
    <property type="project" value="TreeGrafter"/>
</dbReference>
<organism evidence="2 3">
    <name type="scientific">Phormidesmis priestleyi Ana</name>
    <dbReference type="NCBI Taxonomy" id="1666911"/>
    <lineage>
        <taxon>Bacteria</taxon>
        <taxon>Bacillati</taxon>
        <taxon>Cyanobacteriota</taxon>
        <taxon>Cyanophyceae</taxon>
        <taxon>Leptolyngbyales</taxon>
        <taxon>Leptolyngbyaceae</taxon>
        <taxon>Phormidesmis</taxon>
    </lineage>
</organism>
<accession>A0A0P7ZSW9</accession>
<dbReference type="Pfam" id="PF13439">
    <property type="entry name" value="Glyco_transf_4"/>
    <property type="match status" value="1"/>
</dbReference>
<dbReference type="Pfam" id="PF13692">
    <property type="entry name" value="Glyco_trans_1_4"/>
    <property type="match status" value="1"/>
</dbReference>
<name>A0A0P7ZSW9_9CYAN</name>
<dbReference type="STRING" id="1666911.HLUCCA11_05435"/>
<dbReference type="EMBL" id="LJZR01000005">
    <property type="protein sequence ID" value="KPQ36609.1"/>
    <property type="molecule type" value="Genomic_DNA"/>
</dbReference>
<dbReference type="SUPFAM" id="SSF53756">
    <property type="entry name" value="UDP-Glycosyltransferase/glycogen phosphorylase"/>
    <property type="match status" value="1"/>
</dbReference>
<dbReference type="Gene3D" id="3.40.50.2000">
    <property type="entry name" value="Glycogen Phosphorylase B"/>
    <property type="match status" value="2"/>
</dbReference>
<dbReference type="PANTHER" id="PTHR12526">
    <property type="entry name" value="GLYCOSYLTRANSFERASE"/>
    <property type="match status" value="1"/>
</dbReference>
<protein>
    <submittedName>
        <fullName evidence="2">Glycosyltransferase</fullName>
    </submittedName>
</protein>
<reference evidence="2 3" key="1">
    <citation type="submission" date="2015-09" db="EMBL/GenBank/DDBJ databases">
        <title>Identification and resolution of microdiversity through metagenomic sequencing of parallel consortia.</title>
        <authorList>
            <person name="Nelson W.C."/>
            <person name="Romine M.F."/>
            <person name="Lindemann S.R."/>
        </authorList>
    </citation>
    <scope>NUCLEOTIDE SEQUENCE [LARGE SCALE GENOMIC DNA]</scope>
    <source>
        <strain evidence="2">Ana</strain>
    </source>
</reference>
<gene>
    <name evidence="2" type="ORF">HLUCCA11_05435</name>
</gene>
<evidence type="ECO:0000313" key="3">
    <source>
        <dbReference type="Proteomes" id="UP000050465"/>
    </source>
</evidence>
<dbReference type="InterPro" id="IPR028098">
    <property type="entry name" value="Glyco_trans_4-like_N"/>
</dbReference>
<comment type="caution">
    <text evidence="2">The sequence shown here is derived from an EMBL/GenBank/DDBJ whole genome shotgun (WGS) entry which is preliminary data.</text>
</comment>
<evidence type="ECO:0000259" key="1">
    <source>
        <dbReference type="Pfam" id="PF13439"/>
    </source>
</evidence>